<dbReference type="EMBL" id="CAUYUJ010015729">
    <property type="protein sequence ID" value="CAK0857451.1"/>
    <property type="molecule type" value="Genomic_DNA"/>
</dbReference>
<evidence type="ECO:0000313" key="2">
    <source>
        <dbReference type="EMBL" id="CAK0857451.1"/>
    </source>
</evidence>
<sequence>MRKMYHYANTSQYFESVLRMLAAEAAQRLTSQYCMSLEALHFVPEARWRICGTNMGSRTTKTVTKSPFAAPRLRGPPQYAARKSGPLLPWPLEPRDPLDGSEGRWERRSSRAKVSPTWPSAAWLARALVQCAPARVSMQPPMGQQSFGVGTPACNQVVGVGMPGGDFGLGRSA</sequence>
<feature type="compositionally biased region" description="Basic and acidic residues" evidence="1">
    <location>
        <begin position="93"/>
        <end position="109"/>
    </location>
</feature>
<evidence type="ECO:0000313" key="3">
    <source>
        <dbReference type="Proteomes" id="UP001189429"/>
    </source>
</evidence>
<gene>
    <name evidence="2" type="ORF">PCOR1329_LOCUS47563</name>
</gene>
<organism evidence="2 3">
    <name type="scientific">Prorocentrum cordatum</name>
    <dbReference type="NCBI Taxonomy" id="2364126"/>
    <lineage>
        <taxon>Eukaryota</taxon>
        <taxon>Sar</taxon>
        <taxon>Alveolata</taxon>
        <taxon>Dinophyceae</taxon>
        <taxon>Prorocentrales</taxon>
        <taxon>Prorocentraceae</taxon>
        <taxon>Prorocentrum</taxon>
    </lineage>
</organism>
<keyword evidence="3" id="KW-1185">Reference proteome</keyword>
<protein>
    <submittedName>
        <fullName evidence="2">Uncharacterized protein</fullName>
    </submittedName>
</protein>
<evidence type="ECO:0000256" key="1">
    <source>
        <dbReference type="SAM" id="MobiDB-lite"/>
    </source>
</evidence>
<comment type="caution">
    <text evidence="2">The sequence shown here is derived from an EMBL/GenBank/DDBJ whole genome shotgun (WGS) entry which is preliminary data.</text>
</comment>
<proteinExistence type="predicted"/>
<dbReference type="Proteomes" id="UP001189429">
    <property type="component" value="Unassembled WGS sequence"/>
</dbReference>
<reference evidence="2" key="1">
    <citation type="submission" date="2023-10" db="EMBL/GenBank/DDBJ databases">
        <authorList>
            <person name="Chen Y."/>
            <person name="Shah S."/>
            <person name="Dougan E. K."/>
            <person name="Thang M."/>
            <person name="Chan C."/>
        </authorList>
    </citation>
    <scope>NUCLEOTIDE SEQUENCE [LARGE SCALE GENOMIC DNA]</scope>
</reference>
<name>A0ABN9UDB7_9DINO</name>
<accession>A0ABN9UDB7</accession>
<feature type="region of interest" description="Disordered" evidence="1">
    <location>
        <begin position="68"/>
        <end position="109"/>
    </location>
</feature>